<feature type="signal peptide" evidence="1">
    <location>
        <begin position="1"/>
        <end position="22"/>
    </location>
</feature>
<dbReference type="EMBL" id="BMOR01000006">
    <property type="protein sequence ID" value="GGN36575.1"/>
    <property type="molecule type" value="Genomic_DNA"/>
</dbReference>
<dbReference type="Proteomes" id="UP000645517">
    <property type="component" value="Unassembled WGS sequence"/>
</dbReference>
<sequence>MRLPRFSALHLTLFLGASLAAAQSSTQNQPHPQPGATWTVVLGGQVGQYTARETDSDGDSAGTTTIGGRALTSFVIHMDDRLRLQVGDKSGSWLCDVPAAGLQPGTRDLTGQAKINLRNQKRTSPVGTCRISTRALPARAAVPWSAVSSNLNWEMDTPEGVIAVRWPKLGQLGIWGKAPVSTLTDASASGQVLPFTDKNGLVIGMLRGSSKANYRFCTVGQDGQNEQGYLTGRYVDSTSEGTPKDIGACALRPATNPVPVGVSSVPTWPLQLSQNQVWEMGLPQGTFVGLTGNEKTADGTLTGGWLGPQLGSLEITRFDVATPNQGVLFLHRTDQDDLLACRVMQSVDFALGIRRDQFEGPGIFIDQKVKGDAISLKSGGQVEPIGECWVRRLETPLVTEALRF</sequence>
<accession>A0ABQ2J0E1</accession>
<comment type="caution">
    <text evidence="2">The sequence shown here is derived from an EMBL/GenBank/DDBJ whole genome shotgun (WGS) entry which is preliminary data.</text>
</comment>
<proteinExistence type="predicted"/>
<evidence type="ECO:0000256" key="1">
    <source>
        <dbReference type="SAM" id="SignalP"/>
    </source>
</evidence>
<dbReference type="RefSeq" id="WP_189056004.1">
    <property type="nucleotide sequence ID" value="NZ_BMOR01000006.1"/>
</dbReference>
<reference evidence="3" key="1">
    <citation type="journal article" date="2019" name="Int. J. Syst. Evol. Microbiol.">
        <title>The Global Catalogue of Microorganisms (GCM) 10K type strain sequencing project: providing services to taxonomists for standard genome sequencing and annotation.</title>
        <authorList>
            <consortium name="The Broad Institute Genomics Platform"/>
            <consortium name="The Broad Institute Genome Sequencing Center for Infectious Disease"/>
            <person name="Wu L."/>
            <person name="Ma J."/>
        </authorList>
    </citation>
    <scope>NUCLEOTIDE SEQUENCE [LARGE SCALE GENOMIC DNA]</scope>
    <source>
        <strain evidence="3">JCM 16918</strain>
    </source>
</reference>
<organism evidence="2 3">
    <name type="scientific">Deinococcus daejeonensis</name>
    <dbReference type="NCBI Taxonomy" id="1007098"/>
    <lineage>
        <taxon>Bacteria</taxon>
        <taxon>Thermotogati</taxon>
        <taxon>Deinococcota</taxon>
        <taxon>Deinococci</taxon>
        <taxon>Deinococcales</taxon>
        <taxon>Deinococcaceae</taxon>
        <taxon>Deinococcus</taxon>
    </lineage>
</organism>
<name>A0ABQ2J0E1_9DEIO</name>
<keyword evidence="1" id="KW-0732">Signal</keyword>
<protein>
    <recommendedName>
        <fullName evidence="4">Phytase-like domain-containing protein</fullName>
    </recommendedName>
</protein>
<keyword evidence="3" id="KW-1185">Reference proteome</keyword>
<feature type="chain" id="PRO_5046062621" description="Phytase-like domain-containing protein" evidence="1">
    <location>
        <begin position="23"/>
        <end position="404"/>
    </location>
</feature>
<evidence type="ECO:0000313" key="2">
    <source>
        <dbReference type="EMBL" id="GGN36575.1"/>
    </source>
</evidence>
<evidence type="ECO:0000313" key="3">
    <source>
        <dbReference type="Proteomes" id="UP000645517"/>
    </source>
</evidence>
<gene>
    <name evidence="2" type="ORF">GCM10010842_17540</name>
</gene>
<evidence type="ECO:0008006" key="4">
    <source>
        <dbReference type="Google" id="ProtNLM"/>
    </source>
</evidence>